<sequence length="87" mass="9326">EDSLDFSDLFDDLSKDEVGDLLSDLQSGSHTGDAGGYHVEVSQDGSTDTNLSITKGSSTLDIHFNSASVDDITQHLIASLDSQYKDM</sequence>
<dbReference type="AlphaFoldDB" id="A0A227J2N7"/>
<dbReference type="Proteomes" id="UP000214596">
    <property type="component" value="Unassembled WGS sequence"/>
</dbReference>
<organism evidence="1 2">
    <name type="scientific">Vibrio parahaemolyticus</name>
    <dbReference type="NCBI Taxonomy" id="670"/>
    <lineage>
        <taxon>Bacteria</taxon>
        <taxon>Pseudomonadati</taxon>
        <taxon>Pseudomonadota</taxon>
        <taxon>Gammaproteobacteria</taxon>
        <taxon>Vibrionales</taxon>
        <taxon>Vibrionaceae</taxon>
        <taxon>Vibrio</taxon>
    </lineage>
</organism>
<accession>A0A227J2N7</accession>
<protein>
    <submittedName>
        <fullName evidence="1">Uncharacterized protein</fullName>
    </submittedName>
</protein>
<evidence type="ECO:0000313" key="2">
    <source>
        <dbReference type="Proteomes" id="UP000214596"/>
    </source>
</evidence>
<reference evidence="1 2" key="1">
    <citation type="journal article" date="2017" name="Appl. Environ. Microbiol.">
        <title>Parallel evolution of two clades of a major Atlantic endemic Vibrio parahaemolyticus pathogen lineage by independent acquisition of related pathogenicity islands.</title>
        <authorList>
            <person name="Xu F."/>
            <person name="Gonzalez-Escalona N."/>
            <person name="Drees K.P."/>
            <person name="Sebra R.P."/>
            <person name="Cooper V.S."/>
            <person name="Jones S.H."/>
            <person name="Whistler C.A."/>
        </authorList>
    </citation>
    <scope>NUCLEOTIDE SEQUENCE [LARGE SCALE GENOMIC DNA]</scope>
    <source>
        <strain evidence="1 2">MAVP-3</strain>
    </source>
</reference>
<dbReference type="EMBL" id="NIXT01003346">
    <property type="protein sequence ID" value="OXE29356.1"/>
    <property type="molecule type" value="Genomic_DNA"/>
</dbReference>
<comment type="caution">
    <text evidence="1">The sequence shown here is derived from an EMBL/GenBank/DDBJ whole genome shotgun (WGS) entry which is preliminary data.</text>
</comment>
<name>A0A227J2N7_VIBPH</name>
<evidence type="ECO:0000313" key="1">
    <source>
        <dbReference type="EMBL" id="OXE29356.1"/>
    </source>
</evidence>
<proteinExistence type="predicted"/>
<gene>
    <name evidence="1" type="ORF">CA163_29065</name>
</gene>
<feature type="non-terminal residue" evidence="1">
    <location>
        <position position="1"/>
    </location>
</feature>